<evidence type="ECO:0000256" key="4">
    <source>
        <dbReference type="ARBA" id="ARBA00023457"/>
    </source>
</evidence>
<dbReference type="Pfam" id="PF22451">
    <property type="entry name" value="NirdL-like_HTH"/>
    <property type="match status" value="1"/>
</dbReference>
<sequence>MILRGNSVDFTETERRILRIVQDTLPDSATPFADIAAQVGSTEEEVLDLLERLKKGGQIRRFGATLRHQQAGYGFNAMVAWYVEDGVDIDEVGRIMAKRPEISHCYLRRNCMDWPYNVYTMIHGKSREDCMRVVEELCRQTGVTQYDTLFSHKELKKTSMQYF</sequence>
<dbReference type="AlphaFoldDB" id="A0A109W6M4"/>
<dbReference type="EC" id="4.1.1.111" evidence="5"/>
<evidence type="ECO:0000313" key="10">
    <source>
        <dbReference type="Proteomes" id="UP000063964"/>
    </source>
</evidence>
<organism evidence="9 10">
    <name type="scientific">Desulfomicrobium orale DSM 12838</name>
    <dbReference type="NCBI Taxonomy" id="888061"/>
    <lineage>
        <taxon>Bacteria</taxon>
        <taxon>Pseudomonadati</taxon>
        <taxon>Thermodesulfobacteriota</taxon>
        <taxon>Desulfovibrionia</taxon>
        <taxon>Desulfovibrionales</taxon>
        <taxon>Desulfomicrobiaceae</taxon>
        <taxon>Desulfomicrobium</taxon>
    </lineage>
</organism>
<keyword evidence="3" id="KW-0456">Lyase</keyword>
<dbReference type="InterPro" id="IPR036390">
    <property type="entry name" value="WH_DNA-bd_sf"/>
</dbReference>
<dbReference type="KEGG" id="doa:AXF15_03645"/>
<dbReference type="Proteomes" id="UP000063964">
    <property type="component" value="Chromosome"/>
</dbReference>
<evidence type="ECO:0000259" key="7">
    <source>
        <dbReference type="Pfam" id="PF17805"/>
    </source>
</evidence>
<evidence type="ECO:0000256" key="6">
    <source>
        <dbReference type="ARBA" id="ARBA00048470"/>
    </source>
</evidence>
<dbReference type="SUPFAM" id="SSF46785">
    <property type="entry name" value="Winged helix' DNA-binding domain"/>
    <property type="match status" value="1"/>
</dbReference>
<dbReference type="OrthoDB" id="9806536at2"/>
<evidence type="ECO:0000259" key="8">
    <source>
        <dbReference type="Pfam" id="PF22451"/>
    </source>
</evidence>
<reference evidence="10" key="1">
    <citation type="submission" date="2016-02" db="EMBL/GenBank/DDBJ databases">
        <authorList>
            <person name="Holder M.E."/>
            <person name="Ajami N.J."/>
            <person name="Petrosino J.F."/>
        </authorList>
    </citation>
    <scope>NUCLEOTIDE SEQUENCE [LARGE SCALE GENOMIC DNA]</scope>
    <source>
        <strain evidence="10">DSM 12838</strain>
    </source>
</reference>
<gene>
    <name evidence="9" type="ORF">AXF15_03645</name>
</gene>
<keyword evidence="10" id="KW-1185">Reference proteome</keyword>
<dbReference type="GO" id="GO:0006783">
    <property type="term" value="P:heme biosynthetic process"/>
    <property type="evidence" value="ECO:0007669"/>
    <property type="project" value="UniProtKB-KW"/>
</dbReference>
<comment type="similarity">
    <text evidence="4">Belongs to the Ahb/Nir family.</text>
</comment>
<dbReference type="PANTHER" id="PTHR43413">
    <property type="entry name" value="TRANSCRIPTIONAL REGULATOR, ASNC FAMILY"/>
    <property type="match status" value="1"/>
</dbReference>
<dbReference type="InterPro" id="IPR053953">
    <property type="entry name" value="NirdL-like_HTH"/>
</dbReference>
<accession>A0A109W6M4</accession>
<evidence type="ECO:0000256" key="2">
    <source>
        <dbReference type="ARBA" id="ARBA00023133"/>
    </source>
</evidence>
<dbReference type="GO" id="GO:0016829">
    <property type="term" value="F:lyase activity"/>
    <property type="evidence" value="ECO:0007669"/>
    <property type="project" value="UniProtKB-KW"/>
</dbReference>
<dbReference type="InterPro" id="IPR011008">
    <property type="entry name" value="Dimeric_a/b-barrel"/>
</dbReference>
<protein>
    <recommendedName>
        <fullName evidence="5">siroheme decarboxylase</fullName>
        <ecNumber evidence="5">4.1.1.111</ecNumber>
    </recommendedName>
</protein>
<dbReference type="SMART" id="SM00344">
    <property type="entry name" value="HTH_ASNC"/>
    <property type="match status" value="1"/>
</dbReference>
<evidence type="ECO:0000256" key="5">
    <source>
        <dbReference type="ARBA" id="ARBA00023471"/>
    </source>
</evidence>
<evidence type="ECO:0000313" key="9">
    <source>
        <dbReference type="EMBL" id="AMD93993.1"/>
    </source>
</evidence>
<dbReference type="EMBL" id="CP014230">
    <property type="protein sequence ID" value="AMD93993.1"/>
    <property type="molecule type" value="Genomic_DNA"/>
</dbReference>
<keyword evidence="2" id="KW-0350">Heme biosynthesis</keyword>
<proteinExistence type="inferred from homology"/>
<dbReference type="UniPathway" id="UPA00252"/>
<dbReference type="InterPro" id="IPR019888">
    <property type="entry name" value="Tscrpt_reg_AsnC-like"/>
</dbReference>
<comment type="pathway">
    <text evidence="1">Porphyrin-containing compound metabolism; protoheme biosynthesis.</text>
</comment>
<feature type="domain" description="Siroheme decarboxylase AsnC-like ligand binding" evidence="7">
    <location>
        <begin position="70"/>
        <end position="156"/>
    </location>
</feature>
<dbReference type="InterPro" id="IPR040523">
    <property type="entry name" value="AsnC_trans_reg2"/>
</dbReference>
<comment type="catalytic activity">
    <reaction evidence="6">
        <text>siroheme + 2 H(+) = 12,18-didecarboxysiroheme + 2 CO2</text>
        <dbReference type="Rhea" id="RHEA:19093"/>
        <dbReference type="ChEBI" id="CHEBI:15378"/>
        <dbReference type="ChEBI" id="CHEBI:16526"/>
        <dbReference type="ChEBI" id="CHEBI:60052"/>
        <dbReference type="ChEBI" id="CHEBI:140497"/>
        <dbReference type="EC" id="4.1.1.111"/>
    </reaction>
</comment>
<dbReference type="Pfam" id="PF17805">
    <property type="entry name" value="AsnC_trans_reg2"/>
    <property type="match status" value="1"/>
</dbReference>
<name>A0A109W6M4_9BACT</name>
<dbReference type="SUPFAM" id="SSF54909">
    <property type="entry name" value="Dimeric alpha+beta barrel"/>
    <property type="match status" value="1"/>
</dbReference>
<evidence type="ECO:0000256" key="3">
    <source>
        <dbReference type="ARBA" id="ARBA00023239"/>
    </source>
</evidence>
<dbReference type="InterPro" id="IPR050684">
    <property type="entry name" value="HTH-Siroheme_Decarb"/>
</dbReference>
<dbReference type="PANTHER" id="PTHR43413:SF1">
    <property type="entry name" value="SIROHEME DECARBOXYLASE NIRL SUBUNIT"/>
    <property type="match status" value="1"/>
</dbReference>
<evidence type="ECO:0000256" key="1">
    <source>
        <dbReference type="ARBA" id="ARBA00004744"/>
    </source>
</evidence>
<dbReference type="Gene3D" id="3.30.70.3460">
    <property type="match status" value="1"/>
</dbReference>
<dbReference type="STRING" id="888061.AXF15_03645"/>
<feature type="domain" description="Siroheme decarboxylase NirL-like HTH" evidence="8">
    <location>
        <begin position="14"/>
        <end position="60"/>
    </location>
</feature>